<dbReference type="Pfam" id="PF14559">
    <property type="entry name" value="TPR_19"/>
    <property type="match status" value="1"/>
</dbReference>
<gene>
    <name evidence="2" type="ORF">AAIK43_30990</name>
    <name evidence="1" type="ORF">FOC81_24775</name>
</gene>
<dbReference type="InterPro" id="IPR011716">
    <property type="entry name" value="TPR-3"/>
</dbReference>
<dbReference type="InterPro" id="IPR011990">
    <property type="entry name" value="TPR-like_helical_dom_sf"/>
</dbReference>
<dbReference type="STRING" id="32002.BVK87_29735"/>
<dbReference type="EMBL" id="CP154792">
    <property type="protein sequence ID" value="XAN15767.1"/>
    <property type="molecule type" value="Genomic_DNA"/>
</dbReference>
<dbReference type="EMBL" id="CP054569">
    <property type="protein sequence ID" value="QKQ49739.1"/>
    <property type="molecule type" value="Genomic_DNA"/>
</dbReference>
<keyword evidence="4" id="KW-1185">Reference proteome</keyword>
<evidence type="ECO:0000313" key="3">
    <source>
        <dbReference type="Proteomes" id="UP000509782"/>
    </source>
</evidence>
<organism evidence="1 3">
    <name type="scientific">Achromobacter denitrificans</name>
    <name type="common">Alcaligenes denitrificans</name>
    <dbReference type="NCBI Taxonomy" id="32002"/>
    <lineage>
        <taxon>Bacteria</taxon>
        <taxon>Pseudomonadati</taxon>
        <taxon>Pseudomonadota</taxon>
        <taxon>Betaproteobacteria</taxon>
        <taxon>Burkholderiales</taxon>
        <taxon>Alcaligenaceae</taxon>
        <taxon>Achromobacter</taxon>
    </lineage>
</organism>
<sequence>MADSAIEPDEFSVALRRGLEGLPSSGRLTPEQLEVVYALAYAHAAQEQYAQALPMFAFLAQYGPTRKHYLVGLGVCLQMLGRPDEAITIYSLVLTLYPDSWHTALRIAECQLAAQQLDQARRTLELLRTPGTPDDVRARAEALLQLSLREAET</sequence>
<evidence type="ECO:0000313" key="4">
    <source>
        <dbReference type="Proteomes" id="UP001446337"/>
    </source>
</evidence>
<dbReference type="Pfam" id="PF07720">
    <property type="entry name" value="TPR_3"/>
    <property type="match status" value="1"/>
</dbReference>
<protein>
    <submittedName>
        <fullName evidence="1">Tetratricopeptide repeat protein</fullName>
    </submittedName>
</protein>
<proteinExistence type="predicted"/>
<evidence type="ECO:0000313" key="1">
    <source>
        <dbReference type="EMBL" id="QKQ49739.1"/>
    </source>
</evidence>
<dbReference type="SUPFAM" id="SSF48452">
    <property type="entry name" value="TPR-like"/>
    <property type="match status" value="1"/>
</dbReference>
<name>A0A3R9FZG0_ACHDE</name>
<dbReference type="OrthoDB" id="8656053at2"/>
<dbReference type="AlphaFoldDB" id="A0A3R9FZG0"/>
<evidence type="ECO:0000313" key="2">
    <source>
        <dbReference type="EMBL" id="XAN15767.1"/>
    </source>
</evidence>
<dbReference type="RefSeq" id="WP_062681193.1">
    <property type="nucleotide sequence ID" value="NZ_BLWG01000527.1"/>
</dbReference>
<reference evidence="1 3" key="1">
    <citation type="submission" date="2020-05" db="EMBL/GenBank/DDBJ databases">
        <title>FDA dAtabase for Regulatory Grade micrObial Sequences (FDA-ARGOS): Supporting development and validation of Infectious Disease Dx tests.</title>
        <authorList>
            <person name="Sproer C."/>
            <person name="Gronow S."/>
            <person name="Severitt S."/>
            <person name="Schroder I."/>
            <person name="Tallon L."/>
            <person name="Sadzewicz L."/>
            <person name="Zhao X."/>
            <person name="Vavikolanu K."/>
            <person name="Mehta A."/>
            <person name="Aluvathingal J."/>
            <person name="Nadendla S."/>
            <person name="Myers T."/>
            <person name="Yan Y."/>
            <person name="Sichtig H."/>
        </authorList>
    </citation>
    <scope>NUCLEOTIDE SEQUENCE [LARGE SCALE GENOMIC DNA]</scope>
    <source>
        <strain evidence="1 3">FDAARGOS_787</strain>
    </source>
</reference>
<dbReference type="Gene3D" id="1.25.40.10">
    <property type="entry name" value="Tetratricopeptide repeat domain"/>
    <property type="match status" value="1"/>
</dbReference>
<accession>A0A3R9FZG0</accession>
<dbReference type="Proteomes" id="UP001446337">
    <property type="component" value="Chromosome"/>
</dbReference>
<reference evidence="2 4" key="2">
    <citation type="submission" date="2024-05" db="EMBL/GenBank/DDBJ databases">
        <title>Achromobacter denitrificans. BP1, complete genome.</title>
        <authorList>
            <person name="Zhang B."/>
        </authorList>
    </citation>
    <scope>NUCLEOTIDE SEQUENCE [LARGE SCALE GENOMIC DNA]</scope>
    <source>
        <strain evidence="2 4">BP1</strain>
    </source>
</reference>
<dbReference type="GeneID" id="92842590"/>
<dbReference type="Proteomes" id="UP000509782">
    <property type="component" value="Chromosome"/>
</dbReference>